<protein>
    <submittedName>
        <fullName evidence="1">Aspartyl-tRNA amidotransferase subunit B</fullName>
    </submittedName>
</protein>
<evidence type="ECO:0000313" key="2">
    <source>
        <dbReference type="Proteomes" id="UP001156664"/>
    </source>
</evidence>
<dbReference type="Proteomes" id="UP001156664">
    <property type="component" value="Unassembled WGS sequence"/>
</dbReference>
<comment type="caution">
    <text evidence="1">The sequence shown here is derived from an EMBL/GenBank/DDBJ whole genome shotgun (WGS) entry which is preliminary data.</text>
</comment>
<gene>
    <name evidence="1" type="ORF">GCM10007875_12490</name>
</gene>
<dbReference type="PANTHER" id="PTHR28055:SF1">
    <property type="entry name" value="ALTERED INHERITANCE OF MITOCHONDRIA PROTEIN 41, MITOCHONDRIAL"/>
    <property type="match status" value="1"/>
</dbReference>
<dbReference type="SUPFAM" id="SSF89095">
    <property type="entry name" value="GatB/YqeY motif"/>
    <property type="match status" value="1"/>
</dbReference>
<dbReference type="InterPro" id="IPR042184">
    <property type="entry name" value="YqeY/Aim41_N"/>
</dbReference>
<dbReference type="PANTHER" id="PTHR28055">
    <property type="entry name" value="ALTERED INHERITANCE OF MITOCHONDRIA PROTEIN 41, MITOCHONDRIAL"/>
    <property type="match status" value="1"/>
</dbReference>
<dbReference type="RefSeq" id="WP_284280646.1">
    <property type="nucleotide sequence ID" value="NZ_BSOJ01000012.1"/>
</dbReference>
<evidence type="ECO:0000313" key="1">
    <source>
        <dbReference type="EMBL" id="GLR26161.1"/>
    </source>
</evidence>
<keyword evidence="2" id="KW-1185">Reference proteome</keyword>
<reference evidence="2" key="1">
    <citation type="journal article" date="2019" name="Int. J. Syst. Evol. Microbiol.">
        <title>The Global Catalogue of Microorganisms (GCM) 10K type strain sequencing project: providing services to taxonomists for standard genome sequencing and annotation.</title>
        <authorList>
            <consortium name="The Broad Institute Genomics Platform"/>
            <consortium name="The Broad Institute Genome Sequencing Center for Infectious Disease"/>
            <person name="Wu L."/>
            <person name="Ma J."/>
        </authorList>
    </citation>
    <scope>NUCLEOTIDE SEQUENCE [LARGE SCALE GENOMIC DNA]</scope>
    <source>
        <strain evidence="2">NBRC 105857</strain>
    </source>
</reference>
<dbReference type="InterPro" id="IPR003789">
    <property type="entry name" value="Asn/Gln_tRNA_amidoTrase-B-like"/>
</dbReference>
<accession>A0ABQ5YQH8</accession>
<dbReference type="Pfam" id="PF09424">
    <property type="entry name" value="YqeY"/>
    <property type="match status" value="1"/>
</dbReference>
<dbReference type="Gene3D" id="1.10.1510.10">
    <property type="entry name" value="Uncharacterised protein YqeY/AIM41 PF09424, N-terminal domain"/>
    <property type="match status" value="1"/>
</dbReference>
<name>A0ABQ5YQH8_9BURK</name>
<sequence length="149" mass="15943">MSLKAKILDDIKAAMKAREQEKLSALRMLSAGIKQKEVDERIELDDAAILAVIEKQIKQRKEAAAQFQAGGREDTAAKELAEAELLAAYLPKQLSPEEVEQVVRNVVAALGATGPQDMGKVMGQAKAELAGKADMSKVSGVVKNVLSSL</sequence>
<organism evidence="1 2">
    <name type="scientific">Limnobacter litoralis</name>
    <dbReference type="NCBI Taxonomy" id="481366"/>
    <lineage>
        <taxon>Bacteria</taxon>
        <taxon>Pseudomonadati</taxon>
        <taxon>Pseudomonadota</taxon>
        <taxon>Betaproteobacteria</taxon>
        <taxon>Burkholderiales</taxon>
        <taxon>Burkholderiaceae</taxon>
        <taxon>Limnobacter</taxon>
    </lineage>
</organism>
<dbReference type="InterPro" id="IPR019004">
    <property type="entry name" value="YqeY/Aim41"/>
</dbReference>
<proteinExistence type="predicted"/>
<dbReference type="EMBL" id="BSOJ01000012">
    <property type="protein sequence ID" value="GLR26161.1"/>
    <property type="molecule type" value="Genomic_DNA"/>
</dbReference>
<dbReference type="Gene3D" id="1.10.10.410">
    <property type="match status" value="1"/>
</dbReference>
<dbReference type="InterPro" id="IPR023168">
    <property type="entry name" value="GatB_Yqey_C_2"/>
</dbReference>